<dbReference type="GO" id="GO:0033388">
    <property type="term" value="P:putrescine biosynthetic process from arginine"/>
    <property type="evidence" value="ECO:0007669"/>
    <property type="project" value="TreeGrafter"/>
</dbReference>
<evidence type="ECO:0000313" key="5">
    <source>
        <dbReference type="Proteomes" id="UP000567293"/>
    </source>
</evidence>
<dbReference type="EMBL" id="JACDQQ010001993">
    <property type="protein sequence ID" value="MBA0087413.1"/>
    <property type="molecule type" value="Genomic_DNA"/>
</dbReference>
<feature type="domain" description="CN hydrolase" evidence="3">
    <location>
        <begin position="41"/>
        <end position="288"/>
    </location>
</feature>
<feature type="signal peptide" evidence="2">
    <location>
        <begin position="1"/>
        <end position="19"/>
    </location>
</feature>
<gene>
    <name evidence="4" type="ORF">HRJ53_20710</name>
</gene>
<evidence type="ECO:0000259" key="3">
    <source>
        <dbReference type="PROSITE" id="PS50263"/>
    </source>
</evidence>
<evidence type="ECO:0000313" key="4">
    <source>
        <dbReference type="EMBL" id="MBA0087413.1"/>
    </source>
</evidence>
<dbReference type="InterPro" id="IPR003010">
    <property type="entry name" value="C-N_Hydrolase"/>
</dbReference>
<feature type="chain" id="PRO_5030724740" evidence="2">
    <location>
        <begin position="20"/>
        <end position="347"/>
    </location>
</feature>
<name>A0A7V8NU03_9BACT</name>
<dbReference type="AlphaFoldDB" id="A0A7V8NU03"/>
<dbReference type="CDD" id="cd07197">
    <property type="entry name" value="nitrilase"/>
    <property type="match status" value="1"/>
</dbReference>
<dbReference type="Gene3D" id="3.60.110.10">
    <property type="entry name" value="Carbon-nitrogen hydrolase"/>
    <property type="match status" value="1"/>
</dbReference>
<dbReference type="Proteomes" id="UP000567293">
    <property type="component" value="Unassembled WGS sequence"/>
</dbReference>
<keyword evidence="2" id="KW-0732">Signal</keyword>
<dbReference type="InterPro" id="IPR036526">
    <property type="entry name" value="C-N_Hydrolase_sf"/>
</dbReference>
<dbReference type="SUPFAM" id="SSF56317">
    <property type="entry name" value="Carbon-nitrogen hydrolase"/>
    <property type="match status" value="1"/>
</dbReference>
<dbReference type="PANTHER" id="PTHR43674:SF2">
    <property type="entry name" value="BETA-UREIDOPROPIONASE"/>
    <property type="match status" value="1"/>
</dbReference>
<dbReference type="InterPro" id="IPR050345">
    <property type="entry name" value="Aliph_Amidase/BUP"/>
</dbReference>
<comment type="caution">
    <text evidence="4">The sequence shown here is derived from an EMBL/GenBank/DDBJ whole genome shotgun (WGS) entry which is preliminary data.</text>
</comment>
<proteinExistence type="predicted"/>
<dbReference type="GO" id="GO:0050126">
    <property type="term" value="F:N-carbamoylputrescine amidase activity"/>
    <property type="evidence" value="ECO:0007669"/>
    <property type="project" value="TreeGrafter"/>
</dbReference>
<organism evidence="4 5">
    <name type="scientific">Candidatus Acidiferrum panamense</name>
    <dbReference type="NCBI Taxonomy" id="2741543"/>
    <lineage>
        <taxon>Bacteria</taxon>
        <taxon>Pseudomonadati</taxon>
        <taxon>Acidobacteriota</taxon>
        <taxon>Terriglobia</taxon>
        <taxon>Candidatus Acidiferrales</taxon>
        <taxon>Candidatus Acidiferrum</taxon>
    </lineage>
</organism>
<dbReference type="PANTHER" id="PTHR43674">
    <property type="entry name" value="NITRILASE C965.09-RELATED"/>
    <property type="match status" value="1"/>
</dbReference>
<sequence>MRTSLYVMILLLLSGSVAVGIPSSGQDPDYGKATKSGARPLRIAIVQMKSLDHDIDGNLKQATKYADEAAAQGAQFVLFPELMATGSYLSLDTWDSAEPSQGKSVLWLKSTSKRLHIWLGAGFFEASGEDFYDTFVLTAPSGDEAGRVRKQIPAGPEGYFFRGDVGPHVISTPIGKIGVGICAENYYCFAASQFLKDSADFIVMPHSSPDMSNGGGLPSPPGTRIASWYAKKLGVPVAMVNKVGRSYKPPPNEINGVFPGRSAIVDSDGTILQSMDDQEGIGIANITLDSGRKTRAGQVCTGVGIAELTIGGSEGAAAVADEYARAKNSYESNPVRKTKALSISGKP</sequence>
<dbReference type="PROSITE" id="PS50263">
    <property type="entry name" value="CN_HYDROLASE"/>
    <property type="match status" value="1"/>
</dbReference>
<evidence type="ECO:0000256" key="2">
    <source>
        <dbReference type="SAM" id="SignalP"/>
    </source>
</evidence>
<accession>A0A7V8NU03</accession>
<keyword evidence="1 4" id="KW-0378">Hydrolase</keyword>
<evidence type="ECO:0000256" key="1">
    <source>
        <dbReference type="ARBA" id="ARBA00022801"/>
    </source>
</evidence>
<dbReference type="Pfam" id="PF00795">
    <property type="entry name" value="CN_hydrolase"/>
    <property type="match status" value="1"/>
</dbReference>
<reference evidence="4" key="1">
    <citation type="submission" date="2020-06" db="EMBL/GenBank/DDBJ databases">
        <title>Legume-microbial interactions unlock mineral nutrients during tropical forest succession.</title>
        <authorList>
            <person name="Epihov D.Z."/>
        </authorList>
    </citation>
    <scope>NUCLEOTIDE SEQUENCE [LARGE SCALE GENOMIC DNA]</scope>
    <source>
        <strain evidence="4">Pan2503</strain>
    </source>
</reference>
<protein>
    <submittedName>
        <fullName evidence="4">Carbon-nitrogen hydrolase family protein</fullName>
    </submittedName>
</protein>
<keyword evidence="5" id="KW-1185">Reference proteome</keyword>